<dbReference type="RefSeq" id="WP_186877499.1">
    <property type="nucleotide sequence ID" value="NZ_JACOPN010000001.1"/>
</dbReference>
<organism evidence="1 2">
    <name type="scientific">Flintibacter faecis</name>
    <dbReference type="NCBI Taxonomy" id="2763047"/>
    <lineage>
        <taxon>Bacteria</taxon>
        <taxon>Bacillati</taxon>
        <taxon>Bacillota</taxon>
        <taxon>Clostridia</taxon>
        <taxon>Eubacteriales</taxon>
        <taxon>Flintibacter</taxon>
    </lineage>
</organism>
<comment type="caution">
    <text evidence="1">The sequence shown here is derived from an EMBL/GenBank/DDBJ whole genome shotgun (WGS) entry which is preliminary data.</text>
</comment>
<dbReference type="EMBL" id="JACOPN010000001">
    <property type="protein sequence ID" value="MBC5716000.1"/>
    <property type="molecule type" value="Genomic_DNA"/>
</dbReference>
<dbReference type="AlphaFoldDB" id="A0A8J6J200"/>
<accession>A0A8J6J200</accession>
<protein>
    <submittedName>
        <fullName evidence="1">Uncharacterized protein</fullName>
    </submittedName>
</protein>
<sequence length="277" mass="30280">MKKRTSLFVIAAIIVSLLIVIASRFAMVLNLPANDNAALSSSDSLNILSEFPAEISYVERKYDLHIETLDKETLSLLRQEAISNLSDPDYKFADLMDKIALAYVGNRCSKIVAFPGDPAAEITVYRPFGPLYGECFTLIPTGVTGMDIKTGTIFIASGSDLYGAAINAKVSKSVSYTCQGPADRTTLYNGQLATHRMAFGVLYGTIIKHTVQYPGGNTHVFYYVEQATMDAADYAVNIQVGASNTYSDTLMGTTLHFPDQRYLYSAIQDDPTQFLAP</sequence>
<proteinExistence type="predicted"/>
<reference evidence="1" key="1">
    <citation type="submission" date="2020-08" db="EMBL/GenBank/DDBJ databases">
        <title>Genome public.</title>
        <authorList>
            <person name="Liu C."/>
            <person name="Sun Q."/>
        </authorList>
    </citation>
    <scope>NUCLEOTIDE SEQUENCE</scope>
    <source>
        <strain evidence="1">BX5</strain>
    </source>
</reference>
<evidence type="ECO:0000313" key="1">
    <source>
        <dbReference type="EMBL" id="MBC5716000.1"/>
    </source>
</evidence>
<name>A0A8J6J200_9FIRM</name>
<dbReference type="Proteomes" id="UP000602260">
    <property type="component" value="Unassembled WGS sequence"/>
</dbReference>
<evidence type="ECO:0000313" key="2">
    <source>
        <dbReference type="Proteomes" id="UP000602260"/>
    </source>
</evidence>
<keyword evidence="2" id="KW-1185">Reference proteome</keyword>
<gene>
    <name evidence="1" type="ORF">H8S55_01435</name>
</gene>